<evidence type="ECO:0000313" key="4">
    <source>
        <dbReference type="Proteomes" id="UP001232992"/>
    </source>
</evidence>
<keyword evidence="4" id="KW-1185">Reference proteome</keyword>
<accession>A0ABT7BUD3</accession>
<gene>
    <name evidence="3" type="ORF">PMH09_06295</name>
</gene>
<evidence type="ECO:0000313" key="3">
    <source>
        <dbReference type="EMBL" id="MDJ1182802.1"/>
    </source>
</evidence>
<protein>
    <submittedName>
        <fullName evidence="3">DUF4007 family protein</fullName>
    </submittedName>
</protein>
<dbReference type="InterPro" id="IPR025248">
    <property type="entry name" value="DUF4007"/>
</dbReference>
<evidence type="ECO:0000256" key="1">
    <source>
        <dbReference type="SAM" id="MobiDB-lite"/>
    </source>
</evidence>
<feature type="domain" description="DUF4007" evidence="2">
    <location>
        <begin position="24"/>
        <end position="305"/>
    </location>
</feature>
<dbReference type="EMBL" id="JAQOSQ010000004">
    <property type="protein sequence ID" value="MDJ1182802.1"/>
    <property type="molecule type" value="Genomic_DNA"/>
</dbReference>
<reference evidence="3 4" key="1">
    <citation type="submission" date="2023-01" db="EMBL/GenBank/DDBJ databases">
        <title>Novel diversity within Roseofilum (Cyanobacteria; Desertifilaceae) from marine benthic mats with descriptions of four novel species.</title>
        <authorList>
            <person name="Wang Y."/>
            <person name="Berthold D.E."/>
            <person name="Hu J."/>
            <person name="Lefler F.W."/>
            <person name="Laughinghouse H.D. IV."/>
        </authorList>
    </citation>
    <scope>NUCLEOTIDE SEQUENCE [LARGE SCALE GENOMIC DNA]</scope>
    <source>
        <strain evidence="3 4">BLCC-M143</strain>
    </source>
</reference>
<feature type="region of interest" description="Disordered" evidence="1">
    <location>
        <begin position="1"/>
        <end position="22"/>
    </location>
</feature>
<proteinExistence type="predicted"/>
<evidence type="ECO:0000259" key="2">
    <source>
        <dbReference type="Pfam" id="PF13182"/>
    </source>
</evidence>
<sequence>MTQLTRQNLPETESTDRPNPAMSFARHETFHPRFGWLKKGFDRAVNNEKVFLADDATIQLGVGKNMVRSIRYWCNAFKILANDKPTTFGQQLLGEEGWDTYLEDPASLWLLHWNLLKYPCSATAWEAVFNTFRTIEFTQENLFNHLIEYRDIHGSKIADSSLRKDVGCLLRMYVQQPARALKGEDSLDCPFAELGLIHSMGESKYYTFRIGYKPSLPEEIVVYSCLDYVTQKQSSARTIPLANLLYDMGSPGLIFKINESEICRAIEIISRKFDTIQVTDLAGKLQLIFDDNPETIGNKILKIYYDFRQGGKA</sequence>
<organism evidence="3 4">
    <name type="scientific">Roseofilum casamattae BLCC-M143</name>
    <dbReference type="NCBI Taxonomy" id="3022442"/>
    <lineage>
        <taxon>Bacteria</taxon>
        <taxon>Bacillati</taxon>
        <taxon>Cyanobacteriota</taxon>
        <taxon>Cyanophyceae</taxon>
        <taxon>Desertifilales</taxon>
        <taxon>Desertifilaceae</taxon>
        <taxon>Roseofilum</taxon>
        <taxon>Roseofilum casamattae</taxon>
    </lineage>
</organism>
<comment type="caution">
    <text evidence="3">The sequence shown here is derived from an EMBL/GenBank/DDBJ whole genome shotgun (WGS) entry which is preliminary data.</text>
</comment>
<name>A0ABT7BUD3_9CYAN</name>
<dbReference type="Pfam" id="PF13182">
    <property type="entry name" value="DUF4007"/>
    <property type="match status" value="1"/>
</dbReference>
<feature type="compositionally biased region" description="Polar residues" evidence="1">
    <location>
        <begin position="1"/>
        <end position="12"/>
    </location>
</feature>
<dbReference type="Proteomes" id="UP001232992">
    <property type="component" value="Unassembled WGS sequence"/>
</dbReference>